<proteinExistence type="predicted"/>
<dbReference type="Proteomes" id="UP000507470">
    <property type="component" value="Unassembled WGS sequence"/>
</dbReference>
<reference evidence="1 2" key="1">
    <citation type="submission" date="2020-06" db="EMBL/GenBank/DDBJ databases">
        <authorList>
            <person name="Li R."/>
            <person name="Bekaert M."/>
        </authorList>
    </citation>
    <scope>NUCLEOTIDE SEQUENCE [LARGE SCALE GENOMIC DNA]</scope>
    <source>
        <strain evidence="2">wild</strain>
    </source>
</reference>
<dbReference type="EMBL" id="CACVKT020001787">
    <property type="protein sequence ID" value="CAC5371675.1"/>
    <property type="molecule type" value="Genomic_DNA"/>
</dbReference>
<evidence type="ECO:0000313" key="1">
    <source>
        <dbReference type="EMBL" id="CAC5371675.1"/>
    </source>
</evidence>
<sequence>MCLCKARFPDNFKPLSITCGDGILRCPGNYTCITHPGIKKEMCCPMENLINQRVVDALEKRAAFQYMTSSLILDSCPQYASPAPGLCTGQPNTFYVGKVKYYGPPKIIPCSKGEKHDGGGVQCDEGYPVFEKIEDPASYGPSFLIIRDSINPAGYFKLQLVLHDKPSYIWAMSADENFIKLNQYCEIDKCRRIVLHKIIHMSYNPQYMCITENKPAVKVKNFYGASLDDNRAYRCTKWPTFAQEWISRKRFFGWPTNSMVQQLPLLGFFVVKKRSSFVTRNKFRMESIVFFARKETHV</sequence>
<organism evidence="1 2">
    <name type="scientific">Mytilus coruscus</name>
    <name type="common">Sea mussel</name>
    <dbReference type="NCBI Taxonomy" id="42192"/>
    <lineage>
        <taxon>Eukaryota</taxon>
        <taxon>Metazoa</taxon>
        <taxon>Spiralia</taxon>
        <taxon>Lophotrochozoa</taxon>
        <taxon>Mollusca</taxon>
        <taxon>Bivalvia</taxon>
        <taxon>Autobranchia</taxon>
        <taxon>Pteriomorphia</taxon>
        <taxon>Mytilida</taxon>
        <taxon>Mytiloidea</taxon>
        <taxon>Mytilidae</taxon>
        <taxon>Mytilinae</taxon>
        <taxon>Mytilus</taxon>
    </lineage>
</organism>
<protein>
    <submittedName>
        <fullName evidence="1">Uncharacterized protein</fullName>
    </submittedName>
</protein>
<name>A0A6J8APL1_MYTCO</name>
<accession>A0A6J8APL1</accession>
<gene>
    <name evidence="1" type="ORF">MCOR_10048</name>
</gene>
<evidence type="ECO:0000313" key="2">
    <source>
        <dbReference type="Proteomes" id="UP000507470"/>
    </source>
</evidence>
<dbReference type="OrthoDB" id="6209700at2759"/>
<dbReference type="AlphaFoldDB" id="A0A6J8APL1"/>
<keyword evidence="2" id="KW-1185">Reference proteome</keyword>